<evidence type="ECO:0008006" key="3">
    <source>
        <dbReference type="Google" id="ProtNLM"/>
    </source>
</evidence>
<dbReference type="AlphaFoldDB" id="A0AAJ0CV51"/>
<accession>A0AAJ0CV51</accession>
<dbReference type="InterPro" id="IPR015075">
    <property type="entry name" value="AtaL"/>
</dbReference>
<dbReference type="CDD" id="cd08863">
    <property type="entry name" value="SRPBCC_DUF1857"/>
    <property type="match status" value="1"/>
</dbReference>
<dbReference type="Pfam" id="PF08982">
    <property type="entry name" value="AtaL"/>
    <property type="match status" value="1"/>
</dbReference>
<dbReference type="Proteomes" id="UP001251528">
    <property type="component" value="Unassembled WGS sequence"/>
</dbReference>
<dbReference type="Gene3D" id="3.30.530.20">
    <property type="match status" value="1"/>
</dbReference>
<proteinExistence type="predicted"/>
<dbReference type="EMBL" id="JASWJB010000051">
    <property type="protein sequence ID" value="KAK2605814.1"/>
    <property type="molecule type" value="Genomic_DNA"/>
</dbReference>
<protein>
    <recommendedName>
        <fullName evidence="3">DUF1857-domain-containing protein</fullName>
    </recommendedName>
</protein>
<evidence type="ECO:0000313" key="2">
    <source>
        <dbReference type="Proteomes" id="UP001251528"/>
    </source>
</evidence>
<reference evidence="1" key="1">
    <citation type="submission" date="2023-06" db="EMBL/GenBank/DDBJ databases">
        <title>Conoideocrella luteorostrata (Hypocreales: Clavicipitaceae), a potential biocontrol fungus for elongate hemlock scale in United States Christmas tree production areas.</title>
        <authorList>
            <person name="Barrett H."/>
            <person name="Lovett B."/>
            <person name="Macias A.M."/>
            <person name="Stajich J.E."/>
            <person name="Kasson M.T."/>
        </authorList>
    </citation>
    <scope>NUCLEOTIDE SEQUENCE</scope>
    <source>
        <strain evidence="1">ARSEF 14590</strain>
    </source>
</reference>
<name>A0AAJ0CV51_9HYPO</name>
<keyword evidence="2" id="KW-1185">Reference proteome</keyword>
<organism evidence="1 2">
    <name type="scientific">Conoideocrella luteorostrata</name>
    <dbReference type="NCBI Taxonomy" id="1105319"/>
    <lineage>
        <taxon>Eukaryota</taxon>
        <taxon>Fungi</taxon>
        <taxon>Dikarya</taxon>
        <taxon>Ascomycota</taxon>
        <taxon>Pezizomycotina</taxon>
        <taxon>Sordariomycetes</taxon>
        <taxon>Hypocreomycetidae</taxon>
        <taxon>Hypocreales</taxon>
        <taxon>Clavicipitaceae</taxon>
        <taxon>Conoideocrella</taxon>
    </lineage>
</organism>
<comment type="caution">
    <text evidence="1">The sequence shown here is derived from an EMBL/GenBank/DDBJ whole genome shotgun (WGS) entry which is preliminary data.</text>
</comment>
<dbReference type="SUPFAM" id="SSF55961">
    <property type="entry name" value="Bet v1-like"/>
    <property type="match status" value="1"/>
</dbReference>
<dbReference type="InterPro" id="IPR023393">
    <property type="entry name" value="START-like_dom_sf"/>
</dbReference>
<evidence type="ECO:0000313" key="1">
    <source>
        <dbReference type="EMBL" id="KAK2605814.1"/>
    </source>
</evidence>
<sequence>MTTINVAATTPINHPLSSPTLTHAQVWAGLARKIHHPCEFVPVITGCTLLREDEHGGGVVTFTRRVTFQGGRQVIETCTMYPPNRVRFVADDDGSEVQNVISLGLHGELYMTHAFSWKREGVVPGGEAFREEEAMNQNMAIAAVSKSVEAMRQMVSDGRIEHCI</sequence>
<gene>
    <name evidence="1" type="ORF">QQS21_003768</name>
</gene>